<sequence>MRITPTVASVLREFLEDPSRSRYGFELMKCCEIPSGSLYPILARLERAAWIIGQSESIDPVKEGRPPRKHYRLTETGTVAARAALANFSAHLDKLSARLRLPVTD</sequence>
<gene>
    <name evidence="2" type="ORF">NCTC1934_06901</name>
</gene>
<dbReference type="EMBL" id="UGRY01000008">
    <property type="protein sequence ID" value="SUD49547.1"/>
    <property type="molecule type" value="Genomic_DNA"/>
</dbReference>
<dbReference type="InterPro" id="IPR036388">
    <property type="entry name" value="WH-like_DNA-bd_sf"/>
</dbReference>
<feature type="domain" description="Transcription regulator PadR N-terminal" evidence="1">
    <location>
        <begin position="31"/>
        <end position="81"/>
    </location>
</feature>
<dbReference type="InterPro" id="IPR005149">
    <property type="entry name" value="Tscrpt_reg_PadR_N"/>
</dbReference>
<reference evidence="2 3" key="1">
    <citation type="submission" date="2018-06" db="EMBL/GenBank/DDBJ databases">
        <authorList>
            <consortium name="Pathogen Informatics"/>
            <person name="Doyle S."/>
        </authorList>
    </citation>
    <scope>NUCLEOTIDE SEQUENCE [LARGE SCALE GENOMIC DNA]</scope>
    <source>
        <strain evidence="2 3">NCTC1934</strain>
    </source>
</reference>
<dbReference type="Proteomes" id="UP000255467">
    <property type="component" value="Unassembled WGS sequence"/>
</dbReference>
<dbReference type="Gene3D" id="1.10.10.10">
    <property type="entry name" value="Winged helix-like DNA-binding domain superfamily/Winged helix DNA-binding domain"/>
    <property type="match status" value="1"/>
</dbReference>
<evidence type="ECO:0000313" key="3">
    <source>
        <dbReference type="Proteomes" id="UP000255467"/>
    </source>
</evidence>
<proteinExistence type="predicted"/>
<dbReference type="Pfam" id="PF03551">
    <property type="entry name" value="PadR"/>
    <property type="match status" value="1"/>
</dbReference>
<dbReference type="SUPFAM" id="SSF46785">
    <property type="entry name" value="Winged helix' DNA-binding domain"/>
    <property type="match status" value="1"/>
</dbReference>
<evidence type="ECO:0000259" key="1">
    <source>
        <dbReference type="Pfam" id="PF03551"/>
    </source>
</evidence>
<accession>A0A379JLQ5</accession>
<organism evidence="2 3">
    <name type="scientific">Nocardia otitidiscaviarum</name>
    <dbReference type="NCBI Taxonomy" id="1823"/>
    <lineage>
        <taxon>Bacteria</taxon>
        <taxon>Bacillati</taxon>
        <taxon>Actinomycetota</taxon>
        <taxon>Actinomycetes</taxon>
        <taxon>Mycobacteriales</taxon>
        <taxon>Nocardiaceae</taxon>
        <taxon>Nocardia</taxon>
    </lineage>
</organism>
<evidence type="ECO:0000313" key="2">
    <source>
        <dbReference type="EMBL" id="SUD49547.1"/>
    </source>
</evidence>
<dbReference type="AlphaFoldDB" id="A0A379JLQ5"/>
<dbReference type="InterPro" id="IPR036390">
    <property type="entry name" value="WH_DNA-bd_sf"/>
</dbReference>
<keyword evidence="3" id="KW-1185">Reference proteome</keyword>
<name>A0A379JLQ5_9NOCA</name>
<protein>
    <submittedName>
        <fullName evidence="2">Transcriptional regulator, Acidobacterial, PadR-family</fullName>
    </submittedName>
</protein>